<dbReference type="AlphaFoldDB" id="A0A848NIY3"/>
<proteinExistence type="predicted"/>
<reference evidence="1 2" key="1">
    <citation type="submission" date="2020-04" db="EMBL/GenBank/DDBJ databases">
        <title>Achromobacter ruhlandii genome sequencing and assembly.</title>
        <authorList>
            <person name="Martins R.C.R."/>
            <person name="Perdigao-Neto L.V."/>
            <person name="Levin A.S.S."/>
            <person name="Costa S.F."/>
        </authorList>
    </citation>
    <scope>NUCLEOTIDE SEQUENCE [LARGE SCALE GENOMIC DNA]</scope>
    <source>
        <strain evidence="1 2">9035ralo</strain>
    </source>
</reference>
<evidence type="ECO:0000313" key="2">
    <source>
        <dbReference type="Proteomes" id="UP000542405"/>
    </source>
</evidence>
<evidence type="ECO:0008006" key="3">
    <source>
        <dbReference type="Google" id="ProtNLM"/>
    </source>
</evidence>
<protein>
    <recommendedName>
        <fullName evidence="3">DUF4145 domain-containing protein</fullName>
    </recommendedName>
</protein>
<gene>
    <name evidence="1" type="ORF">HGQ98_27410</name>
</gene>
<sequence length="248" mass="27325">MISVEEFIKPLGSRFTAKSAPQQVVIFGWYLHAVREQANFGTGDIGACFDAAHVARPANIAATLAKLVERKDVLRSGNSFRLSANVRSATERMLPVRASTVSTTKLLNDLVPRVANSAQQTFLNETLRCFKQGAFRASIVMAWNLAYSHICDRILASQVVTFNAQKRLTYPKLPDITKMSDFEDYKESQVIEICRGARILDATVCKHLTAQLNRRNSAAHPSSATFVAAQAEDTITDLVNNVLLNPAV</sequence>
<organism evidence="1 2">
    <name type="scientific">Achromobacter ruhlandii</name>
    <dbReference type="NCBI Taxonomy" id="72557"/>
    <lineage>
        <taxon>Bacteria</taxon>
        <taxon>Pseudomonadati</taxon>
        <taxon>Pseudomonadota</taxon>
        <taxon>Betaproteobacteria</taxon>
        <taxon>Burkholderiales</taxon>
        <taxon>Alcaligenaceae</taxon>
        <taxon>Achromobacter</taxon>
    </lineage>
</organism>
<dbReference type="Proteomes" id="UP000542405">
    <property type="component" value="Unassembled WGS sequence"/>
</dbReference>
<dbReference type="EMBL" id="JABBZE010000560">
    <property type="protein sequence ID" value="NMU93209.1"/>
    <property type="molecule type" value="Genomic_DNA"/>
</dbReference>
<name>A0A848NIY3_9BURK</name>
<comment type="caution">
    <text evidence="1">The sequence shown here is derived from an EMBL/GenBank/DDBJ whole genome shotgun (WGS) entry which is preliminary data.</text>
</comment>
<evidence type="ECO:0000313" key="1">
    <source>
        <dbReference type="EMBL" id="NMU93209.1"/>
    </source>
</evidence>
<accession>A0A848NIY3</accession>
<dbReference type="RefSeq" id="WP_169537848.1">
    <property type="nucleotide sequence ID" value="NZ_JABBZE010000560.1"/>
</dbReference>